<evidence type="ECO:0000313" key="2">
    <source>
        <dbReference type="Proteomes" id="UP000199664"/>
    </source>
</evidence>
<gene>
    <name evidence="1" type="ORF">SAMN04515666_101358</name>
</gene>
<accession>A0A1H7GKR4</accession>
<protein>
    <submittedName>
        <fullName evidence="1">Uncharacterized protein</fullName>
    </submittedName>
</protein>
<organism evidence="1 2">
    <name type="scientific">Bosea lupini</name>
    <dbReference type="NCBI Taxonomy" id="1036779"/>
    <lineage>
        <taxon>Bacteria</taxon>
        <taxon>Pseudomonadati</taxon>
        <taxon>Pseudomonadota</taxon>
        <taxon>Alphaproteobacteria</taxon>
        <taxon>Hyphomicrobiales</taxon>
        <taxon>Boseaceae</taxon>
        <taxon>Bosea</taxon>
    </lineage>
</organism>
<dbReference type="EMBL" id="FOAN01000001">
    <property type="protein sequence ID" value="SEK37582.1"/>
    <property type="molecule type" value="Genomic_DNA"/>
</dbReference>
<proteinExistence type="predicted"/>
<evidence type="ECO:0000313" key="1">
    <source>
        <dbReference type="EMBL" id="SEK37582.1"/>
    </source>
</evidence>
<sequence>MSQQFPIPQTTRGPYDATATEGQVNFDVPFIVFDGADLQVRIKPVGETVFGPLLLFGVDFTVSQLAIPGGARLSLSVGRSAGDVVRYKGARLAKRETSVTLGGSVRSSPLELELDKVTVTLQELRRDVGAVEVIGDELVVVQATLADHEARLLSADEAADLVEQAQGAVEAASGFSSTAQGYAADAATYAAMLGANLFDFALESDPATPGYDWSE</sequence>
<dbReference type="STRING" id="1036779.SAMN04515666_101358"/>
<dbReference type="AlphaFoldDB" id="A0A1H7GKR4"/>
<dbReference type="RefSeq" id="WP_091829189.1">
    <property type="nucleotide sequence ID" value="NZ_FOAN01000001.1"/>
</dbReference>
<keyword evidence="2" id="KW-1185">Reference proteome</keyword>
<dbReference type="Proteomes" id="UP000199664">
    <property type="component" value="Unassembled WGS sequence"/>
</dbReference>
<name>A0A1H7GKR4_9HYPH</name>
<reference evidence="2" key="1">
    <citation type="submission" date="2016-10" db="EMBL/GenBank/DDBJ databases">
        <authorList>
            <person name="Varghese N."/>
            <person name="Submissions S."/>
        </authorList>
    </citation>
    <scope>NUCLEOTIDE SEQUENCE [LARGE SCALE GENOMIC DNA]</scope>
    <source>
        <strain evidence="2">LMG 26383,CCUG 61248,R- 45681</strain>
    </source>
</reference>
<dbReference type="OrthoDB" id="8266335at2"/>